<dbReference type="OrthoDB" id="1641131at2759"/>
<dbReference type="AlphaFoldDB" id="A0A2I0X6E9"/>
<proteinExistence type="predicted"/>
<dbReference type="Proteomes" id="UP000233837">
    <property type="component" value="Unassembled WGS sequence"/>
</dbReference>
<keyword evidence="2" id="KW-1185">Reference proteome</keyword>
<evidence type="ECO:0000313" key="1">
    <source>
        <dbReference type="EMBL" id="PKU83470.1"/>
    </source>
</evidence>
<reference evidence="1 2" key="2">
    <citation type="journal article" date="2017" name="Nature">
        <title>The Apostasia genome and the evolution of orchids.</title>
        <authorList>
            <person name="Zhang G.Q."/>
            <person name="Liu K.W."/>
            <person name="Li Z."/>
            <person name="Lohaus R."/>
            <person name="Hsiao Y.Y."/>
            <person name="Niu S.C."/>
            <person name="Wang J.Y."/>
            <person name="Lin Y.C."/>
            <person name="Xu Q."/>
            <person name="Chen L.J."/>
            <person name="Yoshida K."/>
            <person name="Fujiwara S."/>
            <person name="Wang Z.W."/>
            <person name="Zhang Y.Q."/>
            <person name="Mitsuda N."/>
            <person name="Wang M."/>
            <person name="Liu G.H."/>
            <person name="Pecoraro L."/>
            <person name="Huang H.X."/>
            <person name="Xiao X.J."/>
            <person name="Lin M."/>
            <person name="Wu X.Y."/>
            <person name="Wu W.L."/>
            <person name="Chen Y.Y."/>
            <person name="Chang S.B."/>
            <person name="Sakamoto S."/>
            <person name="Ohme-Takagi M."/>
            <person name="Yagi M."/>
            <person name="Zeng S.J."/>
            <person name="Shen C.Y."/>
            <person name="Yeh C.M."/>
            <person name="Luo Y.B."/>
            <person name="Tsai W.C."/>
            <person name="Van de Peer Y."/>
            <person name="Liu Z.J."/>
        </authorList>
    </citation>
    <scope>NUCLEOTIDE SEQUENCE [LARGE SCALE GENOMIC DNA]</scope>
    <source>
        <tissue evidence="1">The whole plant</tissue>
    </source>
</reference>
<dbReference type="PANTHER" id="PTHR21477">
    <property type="entry name" value="ZGC:172139"/>
    <property type="match status" value="1"/>
</dbReference>
<dbReference type="InterPro" id="IPR019141">
    <property type="entry name" value="DUF2045"/>
</dbReference>
<sequence>MTAGLTQTLLSFSPRRRRWILLLAAAGLSSYGAYRVYHLPSVSSKRRNLAKFVRALVSIAEAISSAADAVSVVSCDLNRFLQSDSDEIPTSLKQVAKIARSDELSSSISRVSEALTVGIIRGMGSTSDSQGFSDRLLEKLFSSNGSGFASVMVGSFARNLVMAFYSGGDGMDSSYAPRWVNIMCDEKCRELIAESIQHFVGTAVAVYLEKTMEVNTYDEFFSGLTNPRHEAQVKDVLVSVCNGAVETLVKTSHEVLTSTNSISSIDIGKDVSQVRSPQNLKGFSDVMSKEGSGWVERVSSVLAIPSNKKFVLDVTGRLTFESVRSFLEFLLWKLEDGVKRGVNVVHEEVIVRSLDVVRFLSAKVMLSFSLCFALCMRFAAGPRVLMAA</sequence>
<name>A0A2I0X6E9_9ASPA</name>
<dbReference type="EMBL" id="KZ502110">
    <property type="protein sequence ID" value="PKU83470.1"/>
    <property type="molecule type" value="Genomic_DNA"/>
</dbReference>
<reference evidence="1 2" key="1">
    <citation type="journal article" date="2016" name="Sci. Rep.">
        <title>The Dendrobium catenatum Lindl. genome sequence provides insights into polysaccharide synthase, floral development and adaptive evolution.</title>
        <authorList>
            <person name="Zhang G.Q."/>
            <person name="Xu Q."/>
            <person name="Bian C."/>
            <person name="Tsai W.C."/>
            <person name="Yeh C.M."/>
            <person name="Liu K.W."/>
            <person name="Yoshida K."/>
            <person name="Zhang L.S."/>
            <person name="Chang S.B."/>
            <person name="Chen F."/>
            <person name="Shi Y."/>
            <person name="Su Y.Y."/>
            <person name="Zhang Y.Q."/>
            <person name="Chen L.J."/>
            <person name="Yin Y."/>
            <person name="Lin M."/>
            <person name="Huang H."/>
            <person name="Deng H."/>
            <person name="Wang Z.W."/>
            <person name="Zhu S.L."/>
            <person name="Zhao X."/>
            <person name="Deng C."/>
            <person name="Niu S.C."/>
            <person name="Huang J."/>
            <person name="Wang M."/>
            <person name="Liu G.H."/>
            <person name="Yang H.J."/>
            <person name="Xiao X.J."/>
            <person name="Hsiao Y.Y."/>
            <person name="Wu W.L."/>
            <person name="Chen Y.Y."/>
            <person name="Mitsuda N."/>
            <person name="Ohme-Takagi M."/>
            <person name="Luo Y.B."/>
            <person name="Van de Peer Y."/>
            <person name="Liu Z.J."/>
        </authorList>
    </citation>
    <scope>NUCLEOTIDE SEQUENCE [LARGE SCALE GENOMIC DNA]</scope>
    <source>
        <tissue evidence="1">The whole plant</tissue>
    </source>
</reference>
<dbReference type="PANTHER" id="PTHR21477:SF12">
    <property type="entry name" value="PROTEIN PHLOEM PROTEIN 2-LIKE A10"/>
    <property type="match status" value="1"/>
</dbReference>
<organism evidence="1 2">
    <name type="scientific">Dendrobium catenatum</name>
    <dbReference type="NCBI Taxonomy" id="906689"/>
    <lineage>
        <taxon>Eukaryota</taxon>
        <taxon>Viridiplantae</taxon>
        <taxon>Streptophyta</taxon>
        <taxon>Embryophyta</taxon>
        <taxon>Tracheophyta</taxon>
        <taxon>Spermatophyta</taxon>
        <taxon>Magnoliopsida</taxon>
        <taxon>Liliopsida</taxon>
        <taxon>Asparagales</taxon>
        <taxon>Orchidaceae</taxon>
        <taxon>Epidendroideae</taxon>
        <taxon>Malaxideae</taxon>
        <taxon>Dendrobiinae</taxon>
        <taxon>Dendrobium</taxon>
    </lineage>
</organism>
<accession>A0A2I0X6E9</accession>
<gene>
    <name evidence="1" type="primary">PP2A10</name>
    <name evidence="1" type="ORF">MA16_Dca021865</name>
</gene>
<evidence type="ECO:0000313" key="2">
    <source>
        <dbReference type="Proteomes" id="UP000233837"/>
    </source>
</evidence>
<protein>
    <submittedName>
        <fullName evidence="1">Protein PHLOEM PROTEIN 2-LIKE A10</fullName>
    </submittedName>
</protein>